<evidence type="ECO:0000313" key="2">
    <source>
        <dbReference type="EMBL" id="RJF93505.1"/>
    </source>
</evidence>
<accession>A0A418WQI7</accession>
<keyword evidence="1" id="KW-0732">Signal</keyword>
<proteinExistence type="predicted"/>
<dbReference type="EMBL" id="QYUM01000002">
    <property type="protein sequence ID" value="RJF93505.1"/>
    <property type="molecule type" value="Genomic_DNA"/>
</dbReference>
<dbReference type="AlphaFoldDB" id="A0A418WQI7"/>
<sequence length="84" mass="8824">MVRSMGLALALIAAAGCTAEGTTPQKSAYYGGRVNDHFNSETFFGPYNPDGEQTGNHIGPADAVTAFRQLDATMRLACTGEHSS</sequence>
<evidence type="ECO:0000256" key="1">
    <source>
        <dbReference type="SAM" id="SignalP"/>
    </source>
</evidence>
<feature type="chain" id="PRO_5019172063" evidence="1">
    <location>
        <begin position="20"/>
        <end position="84"/>
    </location>
</feature>
<gene>
    <name evidence="2" type="ORF">D3876_04070</name>
</gene>
<feature type="signal peptide" evidence="1">
    <location>
        <begin position="1"/>
        <end position="19"/>
    </location>
</feature>
<evidence type="ECO:0000313" key="3">
    <source>
        <dbReference type="Proteomes" id="UP000286100"/>
    </source>
</evidence>
<dbReference type="PROSITE" id="PS51257">
    <property type="entry name" value="PROKAR_LIPOPROTEIN"/>
    <property type="match status" value="1"/>
</dbReference>
<keyword evidence="3" id="KW-1185">Reference proteome</keyword>
<protein>
    <submittedName>
        <fullName evidence="2">Uncharacterized protein</fullName>
    </submittedName>
</protein>
<reference evidence="2 3" key="1">
    <citation type="submission" date="2018-09" db="EMBL/GenBank/DDBJ databases">
        <authorList>
            <person name="Zhu H."/>
        </authorList>
    </citation>
    <scope>NUCLEOTIDE SEQUENCE [LARGE SCALE GENOMIC DNA]</scope>
    <source>
        <strain evidence="2 3">K2R01-6</strain>
    </source>
</reference>
<dbReference type="Proteomes" id="UP000286100">
    <property type="component" value="Unassembled WGS sequence"/>
</dbReference>
<comment type="caution">
    <text evidence="2">The sequence shown here is derived from an EMBL/GenBank/DDBJ whole genome shotgun (WGS) entry which is preliminary data.</text>
</comment>
<name>A0A418WQI7_9SPHN</name>
<organism evidence="2 3">
    <name type="scientific">Sphingomonas cavernae</name>
    <dbReference type="NCBI Taxonomy" id="2320861"/>
    <lineage>
        <taxon>Bacteria</taxon>
        <taxon>Pseudomonadati</taxon>
        <taxon>Pseudomonadota</taxon>
        <taxon>Alphaproteobacteria</taxon>
        <taxon>Sphingomonadales</taxon>
        <taxon>Sphingomonadaceae</taxon>
        <taxon>Sphingomonas</taxon>
    </lineage>
</organism>